<feature type="region of interest" description="Disordered" evidence="1">
    <location>
        <begin position="59"/>
        <end position="127"/>
    </location>
</feature>
<comment type="caution">
    <text evidence="2">The sequence shown here is derived from an EMBL/GenBank/DDBJ whole genome shotgun (WGS) entry which is preliminary data.</text>
</comment>
<sequence>MTSEQKPRYVSLDMQKQLASPQPKVDPITIQRFNALVHHGELTREEADIKIAKIEAQELAKRKRKGTPKRHRPKKTAQEQHEANLMKQWYAKIGETDLGTPNEWRPLKKHRSSKRRRSTAHKPKSTQ</sequence>
<dbReference type="PATRIC" id="fig|1423804.4.peg.2975"/>
<dbReference type="RefSeq" id="WP_054733931.1">
    <property type="nucleotide sequence ID" value="NZ_AYZM01000177.1"/>
</dbReference>
<accession>A0A0R2EI13</accession>
<evidence type="ECO:0000313" key="3">
    <source>
        <dbReference type="Proteomes" id="UP000051442"/>
    </source>
</evidence>
<evidence type="ECO:0000313" key="2">
    <source>
        <dbReference type="EMBL" id="KRN15954.1"/>
    </source>
</evidence>
<dbReference type="AlphaFoldDB" id="A0A0R2EI13"/>
<feature type="region of interest" description="Disordered" evidence="1">
    <location>
        <begin position="1"/>
        <end position="24"/>
    </location>
</feature>
<evidence type="ECO:0000256" key="1">
    <source>
        <dbReference type="SAM" id="MobiDB-lite"/>
    </source>
</evidence>
<dbReference type="EMBL" id="AYZM01000177">
    <property type="protein sequence ID" value="KRN15954.1"/>
    <property type="molecule type" value="Genomic_DNA"/>
</dbReference>
<feature type="compositionally biased region" description="Basic residues" evidence="1">
    <location>
        <begin position="107"/>
        <end position="127"/>
    </location>
</feature>
<dbReference type="STRING" id="1423804.FD14_GL002760"/>
<dbReference type="Proteomes" id="UP000051442">
    <property type="component" value="Unassembled WGS sequence"/>
</dbReference>
<proteinExistence type="predicted"/>
<name>A0A0R2EI13_9LACO</name>
<feature type="compositionally biased region" description="Basic residues" evidence="1">
    <location>
        <begin position="61"/>
        <end position="75"/>
    </location>
</feature>
<reference evidence="2 3" key="1">
    <citation type="journal article" date="2015" name="Genome Announc.">
        <title>Expanding the biotechnology potential of lactobacilli through comparative genomics of 213 strains and associated genera.</title>
        <authorList>
            <person name="Sun Z."/>
            <person name="Harris H.M."/>
            <person name="McCann A."/>
            <person name="Guo C."/>
            <person name="Argimon S."/>
            <person name="Zhang W."/>
            <person name="Yang X."/>
            <person name="Jeffery I.B."/>
            <person name="Cooney J.C."/>
            <person name="Kagawa T.F."/>
            <person name="Liu W."/>
            <person name="Song Y."/>
            <person name="Salvetti E."/>
            <person name="Wrobel A."/>
            <person name="Rasinkangas P."/>
            <person name="Parkhill J."/>
            <person name="Rea M.C."/>
            <person name="O'Sullivan O."/>
            <person name="Ritari J."/>
            <person name="Douillard F.P."/>
            <person name="Paul Ross R."/>
            <person name="Yang R."/>
            <person name="Briner A.E."/>
            <person name="Felis G.E."/>
            <person name="de Vos W.M."/>
            <person name="Barrangou R."/>
            <person name="Klaenhammer T.R."/>
            <person name="Caufield P.W."/>
            <person name="Cui Y."/>
            <person name="Zhang H."/>
            <person name="O'Toole P.W."/>
        </authorList>
    </citation>
    <scope>NUCLEOTIDE SEQUENCE [LARGE SCALE GENOMIC DNA]</scope>
    <source>
        <strain evidence="2 3">DSM 23365</strain>
    </source>
</reference>
<gene>
    <name evidence="2" type="ORF">FD14_GL002760</name>
</gene>
<protein>
    <submittedName>
        <fullName evidence="2">Uncharacterized protein</fullName>
    </submittedName>
</protein>
<keyword evidence="3" id="KW-1185">Reference proteome</keyword>
<organism evidence="2 3">
    <name type="scientific">Secundilactobacillus similis DSM 23365 = JCM 2765</name>
    <dbReference type="NCBI Taxonomy" id="1423804"/>
    <lineage>
        <taxon>Bacteria</taxon>
        <taxon>Bacillati</taxon>
        <taxon>Bacillota</taxon>
        <taxon>Bacilli</taxon>
        <taxon>Lactobacillales</taxon>
        <taxon>Lactobacillaceae</taxon>
        <taxon>Secundilactobacillus</taxon>
    </lineage>
</organism>